<dbReference type="Proteomes" id="UP001600424">
    <property type="component" value="Unassembled WGS sequence"/>
</dbReference>
<proteinExistence type="predicted"/>
<dbReference type="InterPro" id="IPR013381">
    <property type="entry name" value="CRISPR-assoc_prot_Cse1"/>
</dbReference>
<sequence>MSASDEPLVKEGGGVPSAEDICYPQVRVRVRSDADPAALAELIPGTAPGATVTVPLPELVAGLHLLDAYVPANMAAEAAIRRLVAAFVARVGGLDHGTQEEWEDRLDELLGAGRLDPDAVKGYFSRFVFDLANPVRPFLQHPALATECSKSASPGKLHFDRAAGNNAPWWDHTPQDVPMDLVTAFEGIVLWRGYGSCGTGAQRNHRGKNTKTMKAGPYRSLVSYFPECQNLFLSALLSCPPPAVWPTGTGEDLAPWEADAPADPMAPMVPAGPVGLLTGRAAHHILVNVADGQVSECWVAWGTLADLPAARDPFVLDREKGGAVRGSHRRGLLRDFDALIAASDPSVKAPAGVHRPAWIDVYAQLPAEQLEGLGPVRVRAVGYDQDKREMGDSIAYTATTPETLAACLPGLQPQRARIVAVSRQDCERAEQHLTEQLRRAWRKLAPGAKSSPWAEQAQTQFWDRADRVFWEAVRTVTDPAGALARMTLDLYDEVTADVATSPEGFLPVAEHRKWLRIGLAPRNGRIPEVSKSRGKGTASGS</sequence>
<dbReference type="EMBL" id="JBHTRV010000050">
    <property type="protein sequence ID" value="MFE5985392.1"/>
    <property type="molecule type" value="Genomic_DNA"/>
</dbReference>
<evidence type="ECO:0000313" key="1">
    <source>
        <dbReference type="EMBL" id="MFE5985392.1"/>
    </source>
</evidence>
<organism evidence="1 2">
    <name type="scientific">Streptomyces wedmorensis</name>
    <dbReference type="NCBI Taxonomy" id="43759"/>
    <lineage>
        <taxon>Bacteria</taxon>
        <taxon>Bacillati</taxon>
        <taxon>Actinomycetota</taxon>
        <taxon>Actinomycetes</taxon>
        <taxon>Kitasatosporales</taxon>
        <taxon>Streptomycetaceae</taxon>
        <taxon>Streptomyces</taxon>
    </lineage>
</organism>
<evidence type="ECO:0000313" key="2">
    <source>
        <dbReference type="Proteomes" id="UP001600424"/>
    </source>
</evidence>
<dbReference type="RefSeq" id="WP_386255081.1">
    <property type="nucleotide sequence ID" value="NZ_JBHTRV010000050.1"/>
</dbReference>
<protein>
    <submittedName>
        <fullName evidence="1">Type I-E CRISPR-associated protein Cse1/CasA</fullName>
    </submittedName>
</protein>
<reference evidence="1 2" key="1">
    <citation type="submission" date="2024-09" db="EMBL/GenBank/DDBJ databases">
        <title>The Natural Products Discovery Center: Release of the First 8490 Sequenced Strains for Exploring Actinobacteria Biosynthetic Diversity.</title>
        <authorList>
            <person name="Kalkreuter E."/>
            <person name="Kautsar S.A."/>
            <person name="Yang D."/>
            <person name="Bader C.D."/>
            <person name="Teijaro C.N."/>
            <person name="Fluegel L."/>
            <person name="Davis C.M."/>
            <person name="Simpson J.R."/>
            <person name="Lauterbach L."/>
            <person name="Steele A.D."/>
            <person name="Gui C."/>
            <person name="Meng S."/>
            <person name="Li G."/>
            <person name="Viehrig K."/>
            <person name="Ye F."/>
            <person name="Su P."/>
            <person name="Kiefer A.F."/>
            <person name="Nichols A."/>
            <person name="Cepeda A.J."/>
            <person name="Yan W."/>
            <person name="Fan B."/>
            <person name="Jiang Y."/>
            <person name="Adhikari A."/>
            <person name="Zheng C.-J."/>
            <person name="Schuster L."/>
            <person name="Cowan T.M."/>
            <person name="Smanski M.J."/>
            <person name="Chevrette M.G."/>
            <person name="De Carvalho L.P.S."/>
            <person name="Shen B."/>
        </authorList>
    </citation>
    <scope>NUCLEOTIDE SEQUENCE [LARGE SCALE GENOMIC DNA]</scope>
    <source>
        <strain evidence="1 2">NPDC056472</strain>
    </source>
</reference>
<dbReference type="Pfam" id="PF09481">
    <property type="entry name" value="CRISPR_Cse1"/>
    <property type="match status" value="1"/>
</dbReference>
<comment type="caution">
    <text evidence="1">The sequence shown here is derived from an EMBL/GenBank/DDBJ whole genome shotgun (WGS) entry which is preliminary data.</text>
</comment>
<keyword evidence="2" id="KW-1185">Reference proteome</keyword>
<name>A0ABW6J7V2_STRWE</name>
<dbReference type="NCBIfam" id="TIGR02547">
    <property type="entry name" value="casA_cse1"/>
    <property type="match status" value="1"/>
</dbReference>
<accession>A0ABW6J7V2</accession>
<gene>
    <name evidence="1" type="primary">casA</name>
    <name evidence="1" type="synonym">cse1</name>
    <name evidence="1" type="ORF">ACFQ63_37565</name>
</gene>